<evidence type="ECO:0000256" key="1">
    <source>
        <dbReference type="ARBA" id="ARBA00006484"/>
    </source>
</evidence>
<proteinExistence type="inferred from homology"/>
<dbReference type="AlphaFoldDB" id="A0A963Z292"/>
<accession>A0A963Z292</accession>
<dbReference type="SUPFAM" id="SSF51735">
    <property type="entry name" value="NAD(P)-binding Rossmann-fold domains"/>
    <property type="match status" value="1"/>
</dbReference>
<keyword evidence="4" id="KW-1185">Reference proteome</keyword>
<dbReference type="Pfam" id="PF00106">
    <property type="entry name" value="adh_short"/>
    <property type="match status" value="1"/>
</dbReference>
<gene>
    <name evidence="3" type="ORF">ACELLULO517_14805</name>
</gene>
<dbReference type="InterPro" id="IPR036291">
    <property type="entry name" value="NAD(P)-bd_dom_sf"/>
</dbReference>
<evidence type="ECO:0000313" key="4">
    <source>
        <dbReference type="Proteomes" id="UP000721844"/>
    </source>
</evidence>
<dbReference type="PANTHER" id="PTHR42879">
    <property type="entry name" value="3-OXOACYL-(ACYL-CARRIER-PROTEIN) REDUCTASE"/>
    <property type="match status" value="1"/>
</dbReference>
<dbReference type="PRINTS" id="PR00081">
    <property type="entry name" value="GDHRDH"/>
</dbReference>
<name>A0A963Z292_9PROT</name>
<evidence type="ECO:0000256" key="2">
    <source>
        <dbReference type="RuleBase" id="RU000363"/>
    </source>
</evidence>
<dbReference type="RefSeq" id="WP_227308184.1">
    <property type="nucleotide sequence ID" value="NZ_JAESVA010000004.1"/>
</dbReference>
<sequence length="263" mass="27400">MQINAGRLALVTGSTTGIGLAAAKAIARAGADMIINGRTQAAVDQAVAEVQLLAPAVSVTGIAADVSTAEGAAAIAAAVPHLDILVNNVGIYERKSYFQISDDDWRRLFEVNVLSGVRLARLYGEGMRSRAWGRIVFISSESGLLTPVDMIHYGVSKTAQIAVARGLAVELGGSGVTVNSVLPGPTNTEGMVAMIVDEAKRTGRAVEEIEKEFFDRARPTSLNRRFSSTDEIGAMIAFVCSEMAGSTTGASLRCDGGIVTGLG</sequence>
<evidence type="ECO:0000313" key="3">
    <source>
        <dbReference type="EMBL" id="MCB8881518.1"/>
    </source>
</evidence>
<dbReference type="Proteomes" id="UP000721844">
    <property type="component" value="Unassembled WGS sequence"/>
</dbReference>
<dbReference type="PRINTS" id="PR00080">
    <property type="entry name" value="SDRFAMILY"/>
</dbReference>
<reference evidence="3 4" key="1">
    <citation type="journal article" date="2021" name="Microorganisms">
        <title>Acidisoma silvae sp. nov. and Acidisomacellulosilytica sp. nov., Two Acidophilic Bacteria Isolated from Decaying Wood, Hydrolyzing Cellulose and Producing Poly-3-hydroxybutyrate.</title>
        <authorList>
            <person name="Mieszkin S."/>
            <person name="Pouder E."/>
            <person name="Uroz S."/>
            <person name="Simon-Colin C."/>
            <person name="Alain K."/>
        </authorList>
    </citation>
    <scope>NUCLEOTIDE SEQUENCE [LARGE SCALE GENOMIC DNA]</scope>
    <source>
        <strain evidence="3 4">HW T5.17</strain>
    </source>
</reference>
<dbReference type="Gene3D" id="3.40.50.720">
    <property type="entry name" value="NAD(P)-binding Rossmann-like Domain"/>
    <property type="match status" value="1"/>
</dbReference>
<comment type="caution">
    <text evidence="3">The sequence shown here is derived from an EMBL/GenBank/DDBJ whole genome shotgun (WGS) entry which is preliminary data.</text>
</comment>
<dbReference type="EMBL" id="JAESVA010000004">
    <property type="protein sequence ID" value="MCB8881518.1"/>
    <property type="molecule type" value="Genomic_DNA"/>
</dbReference>
<organism evidence="3 4">
    <name type="scientific">Acidisoma cellulosilyticum</name>
    <dbReference type="NCBI Taxonomy" id="2802395"/>
    <lineage>
        <taxon>Bacteria</taxon>
        <taxon>Pseudomonadati</taxon>
        <taxon>Pseudomonadota</taxon>
        <taxon>Alphaproteobacteria</taxon>
        <taxon>Acetobacterales</taxon>
        <taxon>Acidocellaceae</taxon>
        <taxon>Acidisoma</taxon>
    </lineage>
</organism>
<protein>
    <submittedName>
        <fullName evidence="3">SDR family NAD(P)-dependent oxidoreductase</fullName>
    </submittedName>
</protein>
<dbReference type="InterPro" id="IPR002347">
    <property type="entry name" value="SDR_fam"/>
</dbReference>
<dbReference type="InterPro" id="IPR050259">
    <property type="entry name" value="SDR"/>
</dbReference>
<comment type="similarity">
    <text evidence="1 2">Belongs to the short-chain dehydrogenases/reductases (SDR) family.</text>
</comment>